<dbReference type="EMBL" id="CP074694">
    <property type="protein sequence ID" value="QVL31837.1"/>
    <property type="molecule type" value="Genomic_DNA"/>
</dbReference>
<accession>A0A8E6EUW9</accession>
<dbReference type="PROSITE" id="PS51257">
    <property type="entry name" value="PROKAR_LIPOPROTEIN"/>
    <property type="match status" value="1"/>
</dbReference>
<organism evidence="1 2">
    <name type="scientific">Telmatocola sphagniphila</name>
    <dbReference type="NCBI Taxonomy" id="1123043"/>
    <lineage>
        <taxon>Bacteria</taxon>
        <taxon>Pseudomonadati</taxon>
        <taxon>Planctomycetota</taxon>
        <taxon>Planctomycetia</taxon>
        <taxon>Gemmatales</taxon>
        <taxon>Gemmataceae</taxon>
    </lineage>
</organism>
<dbReference type="RefSeq" id="WP_213496194.1">
    <property type="nucleotide sequence ID" value="NZ_CP074694.1"/>
</dbReference>
<sequence length="155" mass="16338">MVRALRVARLVGLFALVVILTSGCAGENKSGLPRYKAHGKLLVKGKPLEGVQVVLFSTDAAREKENEANHIARPSGLTDAEGNFTLGISGDDKGAPAGEYKVVLTYHAQRGMGNTHTGSKLGSAITSQYGNPKTTPFQVKIGEGPDNELPTIKVP</sequence>
<dbReference type="AlphaFoldDB" id="A0A8E6EUW9"/>
<evidence type="ECO:0000313" key="1">
    <source>
        <dbReference type="EMBL" id="QVL31837.1"/>
    </source>
</evidence>
<evidence type="ECO:0000313" key="2">
    <source>
        <dbReference type="Proteomes" id="UP000676194"/>
    </source>
</evidence>
<dbReference type="Proteomes" id="UP000676194">
    <property type="component" value="Chromosome"/>
</dbReference>
<protein>
    <recommendedName>
        <fullName evidence="3">Carboxypeptidase regulatory-like domain-containing protein</fullName>
    </recommendedName>
</protein>
<dbReference type="KEGG" id="tsph:KIH39_23870"/>
<evidence type="ECO:0008006" key="3">
    <source>
        <dbReference type="Google" id="ProtNLM"/>
    </source>
</evidence>
<keyword evidence="2" id="KW-1185">Reference proteome</keyword>
<gene>
    <name evidence="1" type="ORF">KIH39_23870</name>
</gene>
<proteinExistence type="predicted"/>
<reference evidence="1" key="1">
    <citation type="submission" date="2021-05" db="EMBL/GenBank/DDBJ databases">
        <title>Complete genome sequence of the cellulolytic planctomycete Telmatocola sphagniphila SP2T and characterization of the first cellulase from planctomycetes.</title>
        <authorList>
            <person name="Rakitin A.L."/>
            <person name="Beletsky A.V."/>
            <person name="Naumoff D.G."/>
            <person name="Kulichevskaya I.S."/>
            <person name="Mardanov A.V."/>
            <person name="Ravin N.V."/>
            <person name="Dedysh S.N."/>
        </authorList>
    </citation>
    <scope>NUCLEOTIDE SEQUENCE</scope>
    <source>
        <strain evidence="1">SP2T</strain>
    </source>
</reference>
<name>A0A8E6EUW9_9BACT</name>